<organism evidence="1 2">
    <name type="scientific">Hypoxylon rubiginosum</name>
    <dbReference type="NCBI Taxonomy" id="110542"/>
    <lineage>
        <taxon>Eukaryota</taxon>
        <taxon>Fungi</taxon>
        <taxon>Dikarya</taxon>
        <taxon>Ascomycota</taxon>
        <taxon>Pezizomycotina</taxon>
        <taxon>Sordariomycetes</taxon>
        <taxon>Xylariomycetidae</taxon>
        <taxon>Xylariales</taxon>
        <taxon>Hypoxylaceae</taxon>
        <taxon>Hypoxylon</taxon>
    </lineage>
</organism>
<keyword evidence="2" id="KW-1185">Reference proteome</keyword>
<evidence type="ECO:0000313" key="1">
    <source>
        <dbReference type="EMBL" id="KAI6089675.1"/>
    </source>
</evidence>
<dbReference type="Proteomes" id="UP001497680">
    <property type="component" value="Unassembled WGS sequence"/>
</dbReference>
<comment type="caution">
    <text evidence="1">The sequence shown here is derived from an EMBL/GenBank/DDBJ whole genome shotgun (WGS) entry which is preliminary data.</text>
</comment>
<sequence>MTGDTYQADAAIEDGEVDGKNVATGRPRTMTSTTEIDSTIIHPGSVRINVKGAFIVDTPEEPGTPAGASGPGGSSYHETKDIRLPNHTAVISHIAVDIGGSLAKLVYFSREAHSTEPGGRLNFQSFETDRIDDCIEFMRHLKDKQLALNGSRPGELCVMATGGGSYKYYDRIRQRLGVDVLREDEMECLIIGLDFFITEIPREVFTYSETDPMHFASPSIDIYPYMLVNIGSGVSMLRVSGPRTYERVGGTSLGGGTLWGILSLLTPAESFDDMLDMAAHGDNSKVDMLVGDIYGTDYGKIGLKSTTIASSFGKVFRMKREAENEAEDMGGLSNGDDQNRRQQQSQSSEQTTTTSSAAAAAATSEPTQQQRPTSSRASEYARSRFSSADISRSLLYAISNNIGQIAYLQSQVHGLSRIYFGGSFIRGHPQTMNTLGYAIKFWSKGQKQAYFLRHEGYLGAVGAFLKHQPRNWGRRGSFETGDGLEERLRVRSEEAIAGS</sequence>
<dbReference type="EMBL" id="MU394294">
    <property type="protein sequence ID" value="KAI6089675.1"/>
    <property type="molecule type" value="Genomic_DNA"/>
</dbReference>
<reference evidence="1 2" key="1">
    <citation type="journal article" date="2022" name="New Phytol.">
        <title>Ecological generalism drives hyperdiversity of secondary metabolite gene clusters in xylarialean endophytes.</title>
        <authorList>
            <person name="Franco M.E.E."/>
            <person name="Wisecaver J.H."/>
            <person name="Arnold A.E."/>
            <person name="Ju Y.M."/>
            <person name="Slot J.C."/>
            <person name="Ahrendt S."/>
            <person name="Moore L.P."/>
            <person name="Eastman K.E."/>
            <person name="Scott K."/>
            <person name="Konkel Z."/>
            <person name="Mondo S.J."/>
            <person name="Kuo A."/>
            <person name="Hayes R.D."/>
            <person name="Haridas S."/>
            <person name="Andreopoulos B."/>
            <person name="Riley R."/>
            <person name="LaButti K."/>
            <person name="Pangilinan J."/>
            <person name="Lipzen A."/>
            <person name="Amirebrahimi M."/>
            <person name="Yan J."/>
            <person name="Adam C."/>
            <person name="Keymanesh K."/>
            <person name="Ng V."/>
            <person name="Louie K."/>
            <person name="Northen T."/>
            <person name="Drula E."/>
            <person name="Henrissat B."/>
            <person name="Hsieh H.M."/>
            <person name="Youens-Clark K."/>
            <person name="Lutzoni F."/>
            <person name="Miadlikowska J."/>
            <person name="Eastwood D.C."/>
            <person name="Hamelin R.C."/>
            <person name="Grigoriev I.V."/>
            <person name="U'Ren J.M."/>
        </authorList>
    </citation>
    <scope>NUCLEOTIDE SEQUENCE [LARGE SCALE GENOMIC DNA]</scope>
    <source>
        <strain evidence="1 2">ER1909</strain>
    </source>
</reference>
<evidence type="ECO:0000313" key="2">
    <source>
        <dbReference type="Proteomes" id="UP001497680"/>
    </source>
</evidence>
<name>A0ACC0DAY9_9PEZI</name>
<proteinExistence type="predicted"/>
<accession>A0ACC0DAY9</accession>
<gene>
    <name evidence="1" type="ORF">F4821DRAFT_51196</name>
</gene>
<protein>
    <submittedName>
        <fullName evidence="1">Fumble-domain-containing protein</fullName>
    </submittedName>
</protein>